<comment type="caution">
    <text evidence="1">The sequence shown here is derived from an EMBL/GenBank/DDBJ whole genome shotgun (WGS) entry which is preliminary data.</text>
</comment>
<dbReference type="AlphaFoldDB" id="A0A4Z0QDX1"/>
<reference evidence="1 2" key="1">
    <citation type="submission" date="2019-04" db="EMBL/GenBank/DDBJ databases">
        <authorList>
            <person name="Feng G."/>
            <person name="Zhang J."/>
            <person name="Zhu H."/>
        </authorList>
    </citation>
    <scope>NUCLEOTIDE SEQUENCE [LARGE SCALE GENOMIC DNA]</scope>
    <source>
        <strain evidence="1 2">9PBR-1</strain>
    </source>
</reference>
<dbReference type="RefSeq" id="WP_135391289.1">
    <property type="nucleotide sequence ID" value="NZ_SRMB01000001.1"/>
</dbReference>
<proteinExistence type="predicted"/>
<sequence>MRATAIVIVLGLLPQVALAQIFNKYKPGSYILADNRQARHSGQLLLAGDKLLVKNPDGKKMRYEPLDVYSFQIEGQKYTVASGFSIGSGLQSDYRGRSFVALLDSGQVLLMRYNYVLGATRVNSNGTVDGPGPEQHVYLVRGAQSYSSPTVISSRGSAKDQAALKAVLSSYVAARPDLAKLLAEDKVFVGNLRAFIHALNTNQPFR</sequence>
<dbReference type="OrthoDB" id="879754at2"/>
<accession>A0A4Z0QDX1</accession>
<evidence type="ECO:0000313" key="1">
    <source>
        <dbReference type="EMBL" id="TGE27915.1"/>
    </source>
</evidence>
<gene>
    <name evidence="1" type="ORF">E5K02_00170</name>
</gene>
<dbReference type="EMBL" id="SRMB01000001">
    <property type="protein sequence ID" value="TGE27915.1"/>
    <property type="molecule type" value="Genomic_DNA"/>
</dbReference>
<evidence type="ECO:0000313" key="2">
    <source>
        <dbReference type="Proteomes" id="UP000298471"/>
    </source>
</evidence>
<dbReference type="Proteomes" id="UP000298471">
    <property type="component" value="Unassembled WGS sequence"/>
</dbReference>
<keyword evidence="2" id="KW-1185">Reference proteome</keyword>
<protein>
    <submittedName>
        <fullName evidence="1">Uncharacterized protein</fullName>
    </submittedName>
</protein>
<organism evidence="1 2">
    <name type="scientific">Hymenobacter metallicola</name>
    <dbReference type="NCBI Taxonomy" id="2563114"/>
    <lineage>
        <taxon>Bacteria</taxon>
        <taxon>Pseudomonadati</taxon>
        <taxon>Bacteroidota</taxon>
        <taxon>Cytophagia</taxon>
        <taxon>Cytophagales</taxon>
        <taxon>Hymenobacteraceae</taxon>
        <taxon>Hymenobacter</taxon>
    </lineage>
</organism>
<name>A0A4Z0QDX1_9BACT</name>